<dbReference type="PANTHER" id="PTHR28083:SF1">
    <property type="entry name" value="GOOD FOR FULL DBP5 ACTIVITY PROTEIN 2"/>
    <property type="match status" value="1"/>
</dbReference>
<name>A0A8K0QU06_9PLEO</name>
<dbReference type="OrthoDB" id="5953249at2759"/>
<dbReference type="EMBL" id="JAGMVJ010000028">
    <property type="protein sequence ID" value="KAH7070098.1"/>
    <property type="molecule type" value="Genomic_DNA"/>
</dbReference>
<comment type="caution">
    <text evidence="2">The sequence shown here is derived from an EMBL/GenBank/DDBJ whole genome shotgun (WGS) entry which is preliminary data.</text>
</comment>
<dbReference type="AlphaFoldDB" id="A0A8K0QU06"/>
<evidence type="ECO:0000313" key="3">
    <source>
        <dbReference type="Proteomes" id="UP000813461"/>
    </source>
</evidence>
<dbReference type="PANTHER" id="PTHR28083">
    <property type="entry name" value="GOOD FOR FULL DBP5 ACTIVITY PROTEIN 2"/>
    <property type="match status" value="1"/>
</dbReference>
<sequence>MEQVRKFFSNMNDSAILEYGLGVGKPNAPDLAKHIIVVVMDCEKFEFEPRCLTEYDLNNFARKEMKAALANAGPHGENLFEEIYHYHIRLLENAHYVNRKWCPGNPENNRFGVTRFATMQQAKEFLTNCISWPTDETKPDCPKCPVIFLGHTVEHEIKMLRRQLGLDASATNNVVAVIDTQIITTQKGIYGRGNKIGLASLMDKYGVACRDMHTAGNDAAYTTIGALQMVMKEILPTSPSRSLQDVIDDLEPYSMNVERDMGIPRYCTRCKRERHNRPKCRDRIQRCENCLEKGHEKAAYTHITELCIHPK</sequence>
<dbReference type="InterPro" id="IPR040151">
    <property type="entry name" value="Gfd2/YDR514C-like"/>
</dbReference>
<accession>A0A8K0QU06</accession>
<dbReference type="InterPro" id="IPR012337">
    <property type="entry name" value="RNaseH-like_sf"/>
</dbReference>
<evidence type="ECO:0000313" key="2">
    <source>
        <dbReference type="EMBL" id="KAH7070098.1"/>
    </source>
</evidence>
<evidence type="ECO:0000259" key="1">
    <source>
        <dbReference type="Pfam" id="PF21762"/>
    </source>
</evidence>
<gene>
    <name evidence="2" type="ORF">FB567DRAFT_456276</name>
</gene>
<dbReference type="Proteomes" id="UP000813461">
    <property type="component" value="Unassembled WGS sequence"/>
</dbReference>
<feature type="domain" description="Gfd2/YDR514C-like C-terminal" evidence="1">
    <location>
        <begin position="37"/>
        <end position="228"/>
    </location>
</feature>
<reference evidence="2" key="1">
    <citation type="journal article" date="2021" name="Nat. Commun.">
        <title>Genetic determinants of endophytism in the Arabidopsis root mycobiome.</title>
        <authorList>
            <person name="Mesny F."/>
            <person name="Miyauchi S."/>
            <person name="Thiergart T."/>
            <person name="Pickel B."/>
            <person name="Atanasova L."/>
            <person name="Karlsson M."/>
            <person name="Huettel B."/>
            <person name="Barry K.W."/>
            <person name="Haridas S."/>
            <person name="Chen C."/>
            <person name="Bauer D."/>
            <person name="Andreopoulos W."/>
            <person name="Pangilinan J."/>
            <person name="LaButti K."/>
            <person name="Riley R."/>
            <person name="Lipzen A."/>
            <person name="Clum A."/>
            <person name="Drula E."/>
            <person name="Henrissat B."/>
            <person name="Kohler A."/>
            <person name="Grigoriev I.V."/>
            <person name="Martin F.M."/>
            <person name="Hacquard S."/>
        </authorList>
    </citation>
    <scope>NUCLEOTIDE SEQUENCE</scope>
    <source>
        <strain evidence="2">MPI-SDFR-AT-0120</strain>
    </source>
</reference>
<organism evidence="2 3">
    <name type="scientific">Paraphoma chrysanthemicola</name>
    <dbReference type="NCBI Taxonomy" id="798071"/>
    <lineage>
        <taxon>Eukaryota</taxon>
        <taxon>Fungi</taxon>
        <taxon>Dikarya</taxon>
        <taxon>Ascomycota</taxon>
        <taxon>Pezizomycotina</taxon>
        <taxon>Dothideomycetes</taxon>
        <taxon>Pleosporomycetidae</taxon>
        <taxon>Pleosporales</taxon>
        <taxon>Pleosporineae</taxon>
        <taxon>Phaeosphaeriaceae</taxon>
        <taxon>Paraphoma</taxon>
    </lineage>
</organism>
<dbReference type="Pfam" id="PF21762">
    <property type="entry name" value="DEDDh_C"/>
    <property type="match status" value="1"/>
</dbReference>
<dbReference type="GO" id="GO:0005634">
    <property type="term" value="C:nucleus"/>
    <property type="evidence" value="ECO:0007669"/>
    <property type="project" value="TreeGrafter"/>
</dbReference>
<dbReference type="SUPFAM" id="SSF53098">
    <property type="entry name" value="Ribonuclease H-like"/>
    <property type="match status" value="1"/>
</dbReference>
<keyword evidence="3" id="KW-1185">Reference proteome</keyword>
<dbReference type="InterPro" id="IPR048519">
    <property type="entry name" value="Gfd2/YDR514C-like_C"/>
</dbReference>
<protein>
    <recommendedName>
        <fullName evidence="1">Gfd2/YDR514C-like C-terminal domain-containing protein</fullName>
    </recommendedName>
</protein>
<proteinExistence type="predicted"/>